<organism evidence="3 4">
    <name type="scientific">Heterobasidion irregulare (strain TC 32-1)</name>
    <dbReference type="NCBI Taxonomy" id="747525"/>
    <lineage>
        <taxon>Eukaryota</taxon>
        <taxon>Fungi</taxon>
        <taxon>Dikarya</taxon>
        <taxon>Basidiomycota</taxon>
        <taxon>Agaricomycotina</taxon>
        <taxon>Agaricomycetes</taxon>
        <taxon>Russulales</taxon>
        <taxon>Bondarzewiaceae</taxon>
        <taxon>Heterobasidion</taxon>
        <taxon>Heterobasidion annosum species complex</taxon>
    </lineage>
</organism>
<dbReference type="AlphaFoldDB" id="W4KAE9"/>
<dbReference type="Proteomes" id="UP000030671">
    <property type="component" value="Unassembled WGS sequence"/>
</dbReference>
<proteinExistence type="predicted"/>
<feature type="region of interest" description="Disordered" evidence="1">
    <location>
        <begin position="300"/>
        <end position="319"/>
    </location>
</feature>
<evidence type="ECO:0000256" key="1">
    <source>
        <dbReference type="SAM" id="MobiDB-lite"/>
    </source>
</evidence>
<dbReference type="HOGENOM" id="CLU_044614_9_2_1"/>
<protein>
    <submittedName>
        <fullName evidence="3">Uncharacterized protein</fullName>
    </submittedName>
</protein>
<name>W4KAE9_HETIT</name>
<feature type="compositionally biased region" description="Basic and acidic residues" evidence="1">
    <location>
        <begin position="305"/>
        <end position="319"/>
    </location>
</feature>
<accession>W4KAE9</accession>
<reference evidence="3 4" key="1">
    <citation type="journal article" date="2012" name="New Phytol.">
        <title>Insight into trade-off between wood decay and parasitism from the genome of a fungal forest pathogen.</title>
        <authorList>
            <person name="Olson A."/>
            <person name="Aerts A."/>
            <person name="Asiegbu F."/>
            <person name="Belbahri L."/>
            <person name="Bouzid O."/>
            <person name="Broberg A."/>
            <person name="Canback B."/>
            <person name="Coutinho P.M."/>
            <person name="Cullen D."/>
            <person name="Dalman K."/>
            <person name="Deflorio G."/>
            <person name="van Diepen L.T."/>
            <person name="Dunand C."/>
            <person name="Duplessis S."/>
            <person name="Durling M."/>
            <person name="Gonthier P."/>
            <person name="Grimwood J."/>
            <person name="Fossdal C.G."/>
            <person name="Hansson D."/>
            <person name="Henrissat B."/>
            <person name="Hietala A."/>
            <person name="Himmelstrand K."/>
            <person name="Hoffmeister D."/>
            <person name="Hogberg N."/>
            <person name="James T.Y."/>
            <person name="Karlsson M."/>
            <person name="Kohler A."/>
            <person name="Kues U."/>
            <person name="Lee Y.H."/>
            <person name="Lin Y.C."/>
            <person name="Lind M."/>
            <person name="Lindquist E."/>
            <person name="Lombard V."/>
            <person name="Lucas S."/>
            <person name="Lunden K."/>
            <person name="Morin E."/>
            <person name="Murat C."/>
            <person name="Park J."/>
            <person name="Raffaello T."/>
            <person name="Rouze P."/>
            <person name="Salamov A."/>
            <person name="Schmutz J."/>
            <person name="Solheim H."/>
            <person name="Stahlberg J."/>
            <person name="Velez H."/>
            <person name="de Vries R.P."/>
            <person name="Wiebenga A."/>
            <person name="Woodward S."/>
            <person name="Yakovlev I."/>
            <person name="Garbelotto M."/>
            <person name="Martin F."/>
            <person name="Grigoriev I.V."/>
            <person name="Stenlid J."/>
        </authorList>
    </citation>
    <scope>NUCLEOTIDE SEQUENCE [LARGE SCALE GENOMIC DNA]</scope>
    <source>
        <strain evidence="3 4">TC 32-1</strain>
    </source>
</reference>
<dbReference type="EMBL" id="KI925457">
    <property type="protein sequence ID" value="ETW82729.1"/>
    <property type="molecule type" value="Genomic_DNA"/>
</dbReference>
<feature type="transmembrane region" description="Helical" evidence="2">
    <location>
        <begin position="158"/>
        <end position="186"/>
    </location>
</feature>
<keyword evidence="2" id="KW-0812">Transmembrane</keyword>
<evidence type="ECO:0000256" key="2">
    <source>
        <dbReference type="SAM" id="Phobius"/>
    </source>
</evidence>
<feature type="transmembrane region" description="Helical" evidence="2">
    <location>
        <begin position="29"/>
        <end position="47"/>
    </location>
</feature>
<feature type="transmembrane region" description="Helical" evidence="2">
    <location>
        <begin position="59"/>
        <end position="79"/>
    </location>
</feature>
<keyword evidence="4" id="KW-1185">Reference proteome</keyword>
<keyword evidence="2" id="KW-1133">Transmembrane helix</keyword>
<evidence type="ECO:0000313" key="3">
    <source>
        <dbReference type="EMBL" id="ETW82729.1"/>
    </source>
</evidence>
<feature type="transmembrane region" description="Helical" evidence="2">
    <location>
        <begin position="119"/>
        <end position="138"/>
    </location>
</feature>
<dbReference type="KEGG" id="hir:HETIRDRAFT_426287"/>
<dbReference type="eggNOG" id="ENOG502SP7E">
    <property type="taxonomic scope" value="Eukaryota"/>
</dbReference>
<keyword evidence="2" id="KW-0472">Membrane</keyword>
<dbReference type="RefSeq" id="XP_009545059.1">
    <property type="nucleotide sequence ID" value="XM_009546764.1"/>
</dbReference>
<gene>
    <name evidence="3" type="ORF">HETIRDRAFT_426287</name>
</gene>
<dbReference type="GeneID" id="20674104"/>
<feature type="transmembrane region" description="Helical" evidence="2">
    <location>
        <begin position="243"/>
        <end position="267"/>
    </location>
</feature>
<feature type="transmembrane region" description="Helical" evidence="2">
    <location>
        <begin position="207"/>
        <end position="231"/>
    </location>
</feature>
<evidence type="ECO:0000313" key="4">
    <source>
        <dbReference type="Proteomes" id="UP000030671"/>
    </source>
</evidence>
<sequence>MSSSSSTGILQQQIIDAIEPPIVALAFEAGFYVLSLTSFSLSTYFLVSHKGLKTRAILAMWITTLVMFAVSTCHLALQWKYCKAAIVSQLSFLLLPDYLLSDVIVLWRVWIMWERNVKAVIFPLLLALASAVSGAIAASEGILSGWITDFTRMYGPSWVNISLLVTYASVLATNITTTVLIGVKLWQHRQLIKAHLRSGTYKNRVGNVFALLIESSIIYCIIWIVFIAVRISDGVELTDIDWYTVLSAIMVQISGIYPTAIIVLAALQNTAWDMSVGKEISQHATRTERHFATPNFRSVASTGAHEPHASGADVERGEV</sequence>
<dbReference type="InParanoid" id="W4KAE9"/>
<feature type="transmembrane region" description="Helical" evidence="2">
    <location>
        <begin position="85"/>
        <end position="107"/>
    </location>
</feature>